<dbReference type="AlphaFoldDB" id="A0A8H2ZZ33"/>
<dbReference type="SUPFAM" id="SSF47616">
    <property type="entry name" value="GST C-terminal domain-like"/>
    <property type="match status" value="1"/>
</dbReference>
<dbReference type="InterPro" id="IPR036249">
    <property type="entry name" value="Thioredoxin-like_sf"/>
</dbReference>
<dbReference type="PANTHER" id="PTHR44051">
    <property type="entry name" value="GLUTATHIONE S-TRANSFERASE-RELATED"/>
    <property type="match status" value="1"/>
</dbReference>
<dbReference type="Pfam" id="PF22041">
    <property type="entry name" value="GST_C_7"/>
    <property type="match status" value="2"/>
</dbReference>
<proteinExistence type="inferred from homology"/>
<dbReference type="Gene3D" id="3.40.30.10">
    <property type="entry name" value="Glutaredoxin"/>
    <property type="match status" value="2"/>
</dbReference>
<dbReference type="InterPro" id="IPR036282">
    <property type="entry name" value="Glutathione-S-Trfase_C_sf"/>
</dbReference>
<accession>A0A8H2ZZ33</accession>
<gene>
    <name evidence="3" type="ORF">RDB_LOCUS1483</name>
</gene>
<name>A0A8H2ZZ33_9AGAM</name>
<organism evidence="3 4">
    <name type="scientific">Rhizoctonia solani</name>
    <dbReference type="NCBI Taxonomy" id="456999"/>
    <lineage>
        <taxon>Eukaryota</taxon>
        <taxon>Fungi</taxon>
        <taxon>Dikarya</taxon>
        <taxon>Basidiomycota</taxon>
        <taxon>Agaricomycotina</taxon>
        <taxon>Agaricomycetes</taxon>
        <taxon>Cantharellales</taxon>
        <taxon>Ceratobasidiaceae</taxon>
        <taxon>Rhizoctonia</taxon>
    </lineage>
</organism>
<dbReference type="Pfam" id="PF13409">
    <property type="entry name" value="GST_N_2"/>
    <property type="match status" value="2"/>
</dbReference>
<comment type="similarity">
    <text evidence="1">Belongs to the GST superfamily.</text>
</comment>
<comment type="caution">
    <text evidence="3">The sequence shown here is derived from an EMBL/GenBank/DDBJ whole genome shotgun (WGS) entry which is preliminary data.</text>
</comment>
<feature type="domain" description="GST N-terminal" evidence="2">
    <location>
        <begin position="13"/>
        <end position="106"/>
    </location>
</feature>
<reference evidence="3" key="1">
    <citation type="submission" date="2021-01" db="EMBL/GenBank/DDBJ databases">
        <authorList>
            <person name="Kaushik A."/>
        </authorList>
    </citation>
    <scope>NUCLEOTIDE SEQUENCE</scope>
    <source>
        <strain evidence="3">AG1-1C</strain>
    </source>
</reference>
<evidence type="ECO:0000313" key="4">
    <source>
        <dbReference type="Proteomes" id="UP000663846"/>
    </source>
</evidence>
<dbReference type="EMBL" id="CAJMWS010000015">
    <property type="protein sequence ID" value="CAE6337526.1"/>
    <property type="molecule type" value="Genomic_DNA"/>
</dbReference>
<dbReference type="PANTHER" id="PTHR44051:SF8">
    <property type="entry name" value="GLUTATHIONE S-TRANSFERASE GSTA"/>
    <property type="match status" value="1"/>
</dbReference>
<evidence type="ECO:0000259" key="2">
    <source>
        <dbReference type="PROSITE" id="PS50404"/>
    </source>
</evidence>
<dbReference type="Gene3D" id="1.20.1050.10">
    <property type="match status" value="2"/>
</dbReference>
<evidence type="ECO:0000256" key="1">
    <source>
        <dbReference type="ARBA" id="ARBA00007409"/>
    </source>
</evidence>
<protein>
    <recommendedName>
        <fullName evidence="2">GST N-terminal domain-containing protein</fullName>
    </recommendedName>
</protein>
<dbReference type="PROSITE" id="PS50404">
    <property type="entry name" value="GST_NTER"/>
    <property type="match status" value="2"/>
</dbReference>
<dbReference type="SUPFAM" id="SSF52833">
    <property type="entry name" value="Thioredoxin-like"/>
    <property type="match status" value="2"/>
</dbReference>
<evidence type="ECO:0000313" key="3">
    <source>
        <dbReference type="EMBL" id="CAE6337526.1"/>
    </source>
</evidence>
<dbReference type="InterPro" id="IPR054416">
    <property type="entry name" value="GST_UstS-like_C"/>
</dbReference>
<sequence length="541" mass="62052">MAATPENPIIFYDLINVNGVHWSPNTYKTRLCLEYKKLPYRIEYFTLPEIESKMKELGVPPIKDTSPQYTLPVIADPSDDPREKPHYIGDSFKIAVYLDEKYPAPRHPAIFNSGARSIEHLFIHQYLPTVARAGSAVVMPKLGHILDKESVEYIKRTRGDLFNPLPEQEAEEKWKAFREKFFDIGMSLDYRDEGGPFIAGSRPTMIDFAIGGWFHLLQRIEPSELEHILDWHDGRWRLFWEHIQDIAGRSPRGMGTLASVVNCRHIHQLTAIFKASVISASVLLSMAATKENPIIFYDLHDGKGASWSPNPYKTRMCLIHKGLPYQVEYLSFPEVEPKLKELGVPPTSENFPYYTLPVIADPSSDPHGKPTYVAESFAIAIYLDEKYPAPEYPAIFPSGTRGVQHLLVNQYFPGFVTLLLPLLYPKLPQLIDEQSMEYVRRTRPLEMLKPLPKEEEIKKWQDVRDKFSILAKGLDLNGGDTFIMGSQPSFIDFVFGGVFFYIEKLDSSRMKEIATWHDGKWGKYWERLQAIERGPSRVEQA</sequence>
<dbReference type="InterPro" id="IPR004045">
    <property type="entry name" value="Glutathione_S-Trfase_N"/>
</dbReference>
<dbReference type="Proteomes" id="UP000663846">
    <property type="component" value="Unassembled WGS sequence"/>
</dbReference>
<feature type="domain" description="GST N-terminal" evidence="2">
    <location>
        <begin position="298"/>
        <end position="391"/>
    </location>
</feature>